<dbReference type="EMBL" id="MU274910">
    <property type="protein sequence ID" value="KAI0089632.1"/>
    <property type="molecule type" value="Genomic_DNA"/>
</dbReference>
<name>A0ACB8U5H3_9APHY</name>
<evidence type="ECO:0000313" key="2">
    <source>
        <dbReference type="Proteomes" id="UP001055072"/>
    </source>
</evidence>
<proteinExistence type="predicted"/>
<accession>A0ACB8U5H3</accession>
<evidence type="ECO:0000313" key="1">
    <source>
        <dbReference type="EMBL" id="KAI0089632.1"/>
    </source>
</evidence>
<gene>
    <name evidence="1" type="ORF">BDY19DRAFT_993210</name>
</gene>
<comment type="caution">
    <text evidence="1">The sequence shown here is derived from an EMBL/GenBank/DDBJ whole genome shotgun (WGS) entry which is preliminary data.</text>
</comment>
<dbReference type="Proteomes" id="UP001055072">
    <property type="component" value="Unassembled WGS sequence"/>
</dbReference>
<keyword evidence="2" id="KW-1185">Reference proteome</keyword>
<sequence>MSQDFNPQIPPVKSTDRQAQPEMLYLPETMQSWPWPRAVNCYHEQVSRESNAWIVSFRPLDERSQRAWNLCDFGLLSALVYPRASKEHLRTGTDLMSVLFLVDEYTDVKPQPIVEDIVKIAISAINNPGTPRPEGEIILGEIVRQFWVRAERNATPEAAKHFVESFTDYLQSVIVQAGARDDAKIHTVGEYFKTRRENVGVRVAFFPGELHISIPDYAFYHPIITELKYLIVDIVTLDNDMASYNKEQATGDDRYNILTVVMNQFNVSLPDAVDWAVRYHKELEISFLNGLKKVPSWGEDVDEQVAMYIEHIANWPRGSASWNFEGGRYFGSRGLEVQKTRCVPLLAKREVTHPNKEDIEVTNVDCL</sequence>
<reference evidence="1" key="1">
    <citation type="journal article" date="2021" name="Environ. Microbiol.">
        <title>Gene family expansions and transcriptome signatures uncover fungal adaptations to wood decay.</title>
        <authorList>
            <person name="Hage H."/>
            <person name="Miyauchi S."/>
            <person name="Viragh M."/>
            <person name="Drula E."/>
            <person name="Min B."/>
            <person name="Chaduli D."/>
            <person name="Navarro D."/>
            <person name="Favel A."/>
            <person name="Norest M."/>
            <person name="Lesage-Meessen L."/>
            <person name="Balint B."/>
            <person name="Merenyi Z."/>
            <person name="de Eugenio L."/>
            <person name="Morin E."/>
            <person name="Martinez A.T."/>
            <person name="Baldrian P."/>
            <person name="Stursova M."/>
            <person name="Martinez M.J."/>
            <person name="Novotny C."/>
            <person name="Magnuson J.K."/>
            <person name="Spatafora J.W."/>
            <person name="Maurice S."/>
            <person name="Pangilinan J."/>
            <person name="Andreopoulos W."/>
            <person name="LaButti K."/>
            <person name="Hundley H."/>
            <person name="Na H."/>
            <person name="Kuo A."/>
            <person name="Barry K."/>
            <person name="Lipzen A."/>
            <person name="Henrissat B."/>
            <person name="Riley R."/>
            <person name="Ahrendt S."/>
            <person name="Nagy L.G."/>
            <person name="Grigoriev I.V."/>
            <person name="Martin F."/>
            <person name="Rosso M.N."/>
        </authorList>
    </citation>
    <scope>NUCLEOTIDE SEQUENCE</scope>
    <source>
        <strain evidence="1">CBS 384.51</strain>
    </source>
</reference>
<organism evidence="1 2">
    <name type="scientific">Irpex rosettiformis</name>
    <dbReference type="NCBI Taxonomy" id="378272"/>
    <lineage>
        <taxon>Eukaryota</taxon>
        <taxon>Fungi</taxon>
        <taxon>Dikarya</taxon>
        <taxon>Basidiomycota</taxon>
        <taxon>Agaricomycotina</taxon>
        <taxon>Agaricomycetes</taxon>
        <taxon>Polyporales</taxon>
        <taxon>Irpicaceae</taxon>
        <taxon>Irpex</taxon>
    </lineage>
</organism>
<protein>
    <submittedName>
        <fullName evidence="1">Terpenoid synthase</fullName>
    </submittedName>
</protein>